<dbReference type="GO" id="GO:0032993">
    <property type="term" value="C:protein-DNA complex"/>
    <property type="evidence" value="ECO:0007669"/>
    <property type="project" value="TreeGrafter"/>
</dbReference>
<keyword evidence="4" id="KW-0010">Activator</keyword>
<dbReference type="PANTHER" id="PTHR30346:SF0">
    <property type="entry name" value="HCA OPERON TRANSCRIPTIONAL ACTIVATOR HCAR"/>
    <property type="match status" value="1"/>
</dbReference>
<dbReference type="SUPFAM" id="SSF53850">
    <property type="entry name" value="Periplasmic binding protein-like II"/>
    <property type="match status" value="1"/>
</dbReference>
<keyword evidence="3" id="KW-0238">DNA-binding</keyword>
<protein>
    <recommendedName>
        <fullName evidence="6">Probable hydrogen peroxide-inducible genes activator</fullName>
    </recommendedName>
</protein>
<evidence type="ECO:0000256" key="6">
    <source>
        <dbReference type="ARBA" id="ARBA00040885"/>
    </source>
</evidence>
<gene>
    <name evidence="9" type="ORF">RMCB_0014</name>
</gene>
<dbReference type="PROSITE" id="PS50931">
    <property type="entry name" value="HTH_LYSR"/>
    <property type="match status" value="1"/>
</dbReference>
<reference evidence="10" key="2">
    <citation type="submission" date="2016-02" db="EMBL/GenBank/DDBJ databases">
        <title>Draft genome sequence of five rapidly growing Mycobacterium species.</title>
        <authorList>
            <person name="Katahira K."/>
            <person name="Gotou Y."/>
            <person name="Iida K."/>
            <person name="Ogura Y."/>
            <person name="Hayashi T."/>
        </authorList>
    </citation>
    <scope>NUCLEOTIDE SEQUENCE [LARGE SCALE GENOMIC DNA]</scope>
    <source>
        <strain evidence="10">JCM15654</strain>
    </source>
</reference>
<dbReference type="SUPFAM" id="SSF46785">
    <property type="entry name" value="Winged helix' DNA-binding domain"/>
    <property type="match status" value="1"/>
</dbReference>
<sequence length="307" mass="33538">MPQPSITLRQLRAFLTVAEHRSFSRAAEQLVVSNPWLSETIKDLERQLKLQLFARTTRSVELTDAGVVFASLVAQVLDDLDSAIKAAQRTADRDGSVLTLGYTIGAGLEVIPWLLRSFAAEFPQRPLRSVEYDFADPTAGLRDSAVHAAIIRPPIGLGGLTTLELLTEDRVACLPEGHPLANQDSVSVADLLKEPIIAAPKAPGPWRDYWLLSDYRTSPAPVVEEASTRDAELHLVARGIGISVTSAGAQRFYSRPGVAFRRIRDIPPCVVALAWWPEHTAKVADLVTIATGFSRVADQLRHIPDAD</sequence>
<proteinExistence type="inferred from homology"/>
<dbReference type="GO" id="GO:0003700">
    <property type="term" value="F:DNA-binding transcription factor activity"/>
    <property type="evidence" value="ECO:0007669"/>
    <property type="project" value="InterPro"/>
</dbReference>
<dbReference type="STRING" id="146020.RMCB_0014"/>
<comment type="similarity">
    <text evidence="1">Belongs to the LysR transcriptional regulatory family.</text>
</comment>
<evidence type="ECO:0000256" key="1">
    <source>
        <dbReference type="ARBA" id="ARBA00009437"/>
    </source>
</evidence>
<evidence type="ECO:0000256" key="5">
    <source>
        <dbReference type="ARBA" id="ARBA00023163"/>
    </source>
</evidence>
<accession>A0A100VU30</accession>
<dbReference type="OrthoDB" id="3176554at2"/>
<reference evidence="10" key="1">
    <citation type="journal article" date="2016" name="Genome Announc.">
        <title>Draft Genome Sequences of Five Rapidly Growing Mycobacterium Species, M. thermoresistibile, M. fortuitum subsp. acetamidolyticum, M. canariasense, M. brisbanense, and M. novocastrense.</title>
        <authorList>
            <person name="Katahira K."/>
            <person name="Ogura Y."/>
            <person name="Gotoh Y."/>
            <person name="Hayashi T."/>
        </authorList>
    </citation>
    <scope>NUCLEOTIDE SEQUENCE [LARGE SCALE GENOMIC DNA]</scope>
    <source>
        <strain evidence="10">JCM15654</strain>
    </source>
</reference>
<evidence type="ECO:0000313" key="9">
    <source>
        <dbReference type="EMBL" id="GAS85918.1"/>
    </source>
</evidence>
<dbReference type="InterPro" id="IPR005119">
    <property type="entry name" value="LysR_subst-bd"/>
</dbReference>
<evidence type="ECO:0000256" key="7">
    <source>
        <dbReference type="ARBA" id="ARBA00056658"/>
    </source>
</evidence>
<keyword evidence="2" id="KW-0805">Transcription regulation</keyword>
<name>A0A100VU30_9MYCO</name>
<keyword evidence="10" id="KW-1185">Reference proteome</keyword>
<dbReference type="AlphaFoldDB" id="A0A100VU30"/>
<dbReference type="PANTHER" id="PTHR30346">
    <property type="entry name" value="TRANSCRIPTIONAL DUAL REGULATOR HCAR-RELATED"/>
    <property type="match status" value="1"/>
</dbReference>
<dbReference type="RefSeq" id="WP_062827125.1">
    <property type="nucleotide sequence ID" value="NZ_BCSX01000001.1"/>
</dbReference>
<organism evidence="9 10">
    <name type="scientific">Mycolicibacterium brisbanense</name>
    <dbReference type="NCBI Taxonomy" id="146020"/>
    <lineage>
        <taxon>Bacteria</taxon>
        <taxon>Bacillati</taxon>
        <taxon>Actinomycetota</taxon>
        <taxon>Actinomycetes</taxon>
        <taxon>Mycobacteriales</taxon>
        <taxon>Mycobacteriaceae</taxon>
        <taxon>Mycolicibacterium</taxon>
    </lineage>
</organism>
<dbReference type="CDD" id="cd08414">
    <property type="entry name" value="PBP2_LTTR_aromatics_like"/>
    <property type="match status" value="1"/>
</dbReference>
<evidence type="ECO:0000256" key="4">
    <source>
        <dbReference type="ARBA" id="ARBA00023159"/>
    </source>
</evidence>
<comment type="function">
    <text evidence="7">Required for the induction the katG gene for catalase. Involved in the response to hydrogen peroxide.</text>
</comment>
<dbReference type="InterPro" id="IPR000847">
    <property type="entry name" value="LysR_HTH_N"/>
</dbReference>
<evidence type="ECO:0000256" key="3">
    <source>
        <dbReference type="ARBA" id="ARBA00023125"/>
    </source>
</evidence>
<evidence type="ECO:0000259" key="8">
    <source>
        <dbReference type="PROSITE" id="PS50931"/>
    </source>
</evidence>
<dbReference type="Proteomes" id="UP000069620">
    <property type="component" value="Unassembled WGS sequence"/>
</dbReference>
<evidence type="ECO:0000313" key="10">
    <source>
        <dbReference type="Proteomes" id="UP000069620"/>
    </source>
</evidence>
<dbReference type="Gene3D" id="3.40.190.10">
    <property type="entry name" value="Periplasmic binding protein-like II"/>
    <property type="match status" value="2"/>
</dbReference>
<dbReference type="GO" id="GO:0003677">
    <property type="term" value="F:DNA binding"/>
    <property type="evidence" value="ECO:0007669"/>
    <property type="project" value="UniProtKB-KW"/>
</dbReference>
<dbReference type="Pfam" id="PF00126">
    <property type="entry name" value="HTH_1"/>
    <property type="match status" value="1"/>
</dbReference>
<keyword evidence="5" id="KW-0804">Transcription</keyword>
<dbReference type="InterPro" id="IPR036388">
    <property type="entry name" value="WH-like_DNA-bd_sf"/>
</dbReference>
<dbReference type="Gene3D" id="1.10.10.10">
    <property type="entry name" value="Winged helix-like DNA-binding domain superfamily/Winged helix DNA-binding domain"/>
    <property type="match status" value="1"/>
</dbReference>
<dbReference type="FunFam" id="1.10.10.10:FF:000001">
    <property type="entry name" value="LysR family transcriptional regulator"/>
    <property type="match status" value="1"/>
</dbReference>
<dbReference type="InterPro" id="IPR036390">
    <property type="entry name" value="WH_DNA-bd_sf"/>
</dbReference>
<dbReference type="Pfam" id="PF03466">
    <property type="entry name" value="LysR_substrate"/>
    <property type="match status" value="1"/>
</dbReference>
<comment type="caution">
    <text evidence="9">The sequence shown here is derived from an EMBL/GenBank/DDBJ whole genome shotgun (WGS) entry which is preliminary data.</text>
</comment>
<dbReference type="EMBL" id="BCSX01000001">
    <property type="protein sequence ID" value="GAS85918.1"/>
    <property type="molecule type" value="Genomic_DNA"/>
</dbReference>
<feature type="domain" description="HTH lysR-type" evidence="8">
    <location>
        <begin position="6"/>
        <end position="63"/>
    </location>
</feature>
<dbReference type="PRINTS" id="PR00039">
    <property type="entry name" value="HTHLYSR"/>
</dbReference>
<evidence type="ECO:0000256" key="2">
    <source>
        <dbReference type="ARBA" id="ARBA00023015"/>
    </source>
</evidence>